<feature type="non-terminal residue" evidence="1">
    <location>
        <position position="1"/>
    </location>
</feature>
<reference evidence="1" key="1">
    <citation type="submission" date="2021-06" db="EMBL/GenBank/DDBJ databases">
        <authorList>
            <person name="Kallberg Y."/>
            <person name="Tangrot J."/>
            <person name="Rosling A."/>
        </authorList>
    </citation>
    <scope>NUCLEOTIDE SEQUENCE</scope>
    <source>
        <strain evidence="1">IL203A</strain>
    </source>
</reference>
<protein>
    <submittedName>
        <fullName evidence="1">7637_t:CDS:1</fullName>
    </submittedName>
</protein>
<sequence length="105" mass="12231">LNPTNNSWTEALENSLNELKGLENEYDYNIELSLDARNKLIESRKDELAEDKKIFELLLNIVSSNIQNDSFYNIYRKLKQPLITETRACQEALIAKTQQKTWSPP</sequence>
<accession>A0ACA9PA38</accession>
<dbReference type="Proteomes" id="UP000789702">
    <property type="component" value="Unassembled WGS sequence"/>
</dbReference>
<gene>
    <name evidence="1" type="ORF">DHETER_LOCUS11516</name>
</gene>
<dbReference type="EMBL" id="CAJVPU010025378">
    <property type="protein sequence ID" value="CAG8696115.1"/>
    <property type="molecule type" value="Genomic_DNA"/>
</dbReference>
<feature type="non-terminal residue" evidence="1">
    <location>
        <position position="105"/>
    </location>
</feature>
<name>A0ACA9PA38_9GLOM</name>
<proteinExistence type="predicted"/>
<keyword evidence="2" id="KW-1185">Reference proteome</keyword>
<organism evidence="1 2">
    <name type="scientific">Dentiscutata heterogama</name>
    <dbReference type="NCBI Taxonomy" id="1316150"/>
    <lineage>
        <taxon>Eukaryota</taxon>
        <taxon>Fungi</taxon>
        <taxon>Fungi incertae sedis</taxon>
        <taxon>Mucoromycota</taxon>
        <taxon>Glomeromycotina</taxon>
        <taxon>Glomeromycetes</taxon>
        <taxon>Diversisporales</taxon>
        <taxon>Gigasporaceae</taxon>
        <taxon>Dentiscutata</taxon>
    </lineage>
</organism>
<evidence type="ECO:0000313" key="1">
    <source>
        <dbReference type="EMBL" id="CAG8696115.1"/>
    </source>
</evidence>
<evidence type="ECO:0000313" key="2">
    <source>
        <dbReference type="Proteomes" id="UP000789702"/>
    </source>
</evidence>
<comment type="caution">
    <text evidence="1">The sequence shown here is derived from an EMBL/GenBank/DDBJ whole genome shotgun (WGS) entry which is preliminary data.</text>
</comment>